<evidence type="ECO:0000256" key="1">
    <source>
        <dbReference type="SAM" id="SignalP"/>
    </source>
</evidence>
<evidence type="ECO:0000313" key="3">
    <source>
        <dbReference type="EMBL" id="QEL20536.1"/>
    </source>
</evidence>
<sequence length="289" mass="31608">MFNRLMLGHVVVLVATTGLIAAPPDAVLKSTVERFEKSIADAEGKLRANLDKALTRAKDRAAREEIAYQIEQFDKVREVPAGIPTKEYVQSRDTAISALASQFETRIKSLRSAKKTAAADDLEGEYAALVKKARDFGIAMPDPAPTPLVVIRNKASGGVLEAVDPKRGGSKVLVANYVQGRVNQVWRLERGAGGVAFRSAGGNLYLHVPASSQTEGEQLVLWGPEKVNEHFSWKGQERLREVSLVSCFNGLALSSKVITEKGQTATYLTQEKLPEKPTVDQVWKIEVQK</sequence>
<accession>A0A5C1ARC9</accession>
<dbReference type="AlphaFoldDB" id="A0A5C1ARC9"/>
<dbReference type="GO" id="GO:0030246">
    <property type="term" value="F:carbohydrate binding"/>
    <property type="evidence" value="ECO:0007669"/>
    <property type="project" value="UniProtKB-KW"/>
</dbReference>
<dbReference type="InterPro" id="IPR035992">
    <property type="entry name" value="Ricin_B-like_lectins"/>
</dbReference>
<feature type="signal peptide" evidence="1">
    <location>
        <begin position="1"/>
        <end position="21"/>
    </location>
</feature>
<evidence type="ECO:0000313" key="4">
    <source>
        <dbReference type="Proteomes" id="UP000324974"/>
    </source>
</evidence>
<reference evidence="4" key="1">
    <citation type="submission" date="2019-08" db="EMBL/GenBank/DDBJ databases">
        <title>Limnoglobus roseus gen. nov., sp. nov., a novel freshwater planctomycete with a giant genome from the family Gemmataceae.</title>
        <authorList>
            <person name="Kulichevskaya I.S."/>
            <person name="Naumoff D.G."/>
            <person name="Miroshnikov K."/>
            <person name="Ivanova A."/>
            <person name="Philippov D.A."/>
            <person name="Hakobyan A."/>
            <person name="Rijpstra I.C."/>
            <person name="Sinninghe Damste J.S."/>
            <person name="Liesack W."/>
            <person name="Dedysh S.N."/>
        </authorList>
    </citation>
    <scope>NUCLEOTIDE SEQUENCE [LARGE SCALE GENOMIC DNA]</scope>
    <source>
        <strain evidence="4">PX52</strain>
    </source>
</reference>
<dbReference type="Pfam" id="PF14200">
    <property type="entry name" value="RicinB_lectin_2"/>
    <property type="match status" value="1"/>
</dbReference>
<feature type="domain" description="Ricin B lectin" evidence="2">
    <location>
        <begin position="146"/>
        <end position="222"/>
    </location>
</feature>
<keyword evidence="4" id="KW-1185">Reference proteome</keyword>
<dbReference type="OrthoDB" id="7821947at2"/>
<gene>
    <name evidence="3" type="ORF">PX52LOC_07641</name>
</gene>
<dbReference type="Gene3D" id="2.80.10.50">
    <property type="match status" value="1"/>
</dbReference>
<dbReference type="CDD" id="cd00161">
    <property type="entry name" value="beta-trefoil_Ricin-like"/>
    <property type="match status" value="1"/>
</dbReference>
<evidence type="ECO:0000259" key="2">
    <source>
        <dbReference type="Pfam" id="PF14200"/>
    </source>
</evidence>
<name>A0A5C1ARC9_9BACT</name>
<dbReference type="Proteomes" id="UP000324974">
    <property type="component" value="Chromosome"/>
</dbReference>
<organism evidence="3 4">
    <name type="scientific">Limnoglobus roseus</name>
    <dbReference type="NCBI Taxonomy" id="2598579"/>
    <lineage>
        <taxon>Bacteria</taxon>
        <taxon>Pseudomonadati</taxon>
        <taxon>Planctomycetota</taxon>
        <taxon>Planctomycetia</taxon>
        <taxon>Gemmatales</taxon>
        <taxon>Gemmataceae</taxon>
        <taxon>Limnoglobus</taxon>
    </lineage>
</organism>
<dbReference type="KEGG" id="lrs:PX52LOC_07641"/>
<feature type="chain" id="PRO_5023036191" evidence="1">
    <location>
        <begin position="22"/>
        <end position="289"/>
    </location>
</feature>
<protein>
    <submittedName>
        <fullName evidence="3">Ricin-type beta-trefoil lectin domain-containing protein</fullName>
    </submittedName>
</protein>
<dbReference type="SUPFAM" id="SSF50370">
    <property type="entry name" value="Ricin B-like lectins"/>
    <property type="match status" value="1"/>
</dbReference>
<dbReference type="InterPro" id="IPR000772">
    <property type="entry name" value="Ricin_B_lectin"/>
</dbReference>
<proteinExistence type="predicted"/>
<dbReference type="EMBL" id="CP042425">
    <property type="protein sequence ID" value="QEL20536.1"/>
    <property type="molecule type" value="Genomic_DNA"/>
</dbReference>
<keyword evidence="3" id="KW-0430">Lectin</keyword>
<keyword evidence="1" id="KW-0732">Signal</keyword>
<dbReference type="RefSeq" id="WP_149114823.1">
    <property type="nucleotide sequence ID" value="NZ_CP042425.1"/>
</dbReference>